<organism evidence="2">
    <name type="scientific">Dissoconium aciculare CBS 342.82</name>
    <dbReference type="NCBI Taxonomy" id="1314786"/>
    <lineage>
        <taxon>Eukaryota</taxon>
        <taxon>Fungi</taxon>
        <taxon>Dikarya</taxon>
        <taxon>Ascomycota</taxon>
        <taxon>Pezizomycotina</taxon>
        <taxon>Dothideomycetes</taxon>
        <taxon>Dothideomycetidae</taxon>
        <taxon>Mycosphaerellales</taxon>
        <taxon>Dissoconiaceae</taxon>
        <taxon>Dissoconium</taxon>
    </lineage>
</organism>
<reference evidence="2" key="2">
    <citation type="submission" date="2020-04" db="EMBL/GenBank/DDBJ databases">
        <authorList>
            <consortium name="NCBI Genome Project"/>
        </authorList>
    </citation>
    <scope>NUCLEOTIDE SEQUENCE</scope>
    <source>
        <strain evidence="2">CBS 342.82</strain>
    </source>
</reference>
<protein>
    <submittedName>
        <fullName evidence="2">Uncharacterized protein</fullName>
    </submittedName>
</protein>
<proteinExistence type="predicted"/>
<dbReference type="AlphaFoldDB" id="A0A6J3M1D4"/>
<reference evidence="2" key="3">
    <citation type="submission" date="2025-08" db="UniProtKB">
        <authorList>
            <consortium name="RefSeq"/>
        </authorList>
    </citation>
    <scope>IDENTIFICATION</scope>
    <source>
        <strain evidence="2">CBS 342.82</strain>
    </source>
</reference>
<sequence length="196" mass="22427">MRGLSSFRFAHSHTHMLMQIGYRSDLCIPLCIPIRLRGTTMDPPSYDEITTRTDGKRTVHCLMIRDELGISRRQHVAALVDKLVPRLRERASMGLSKSPLLILPSDQAKANWSDSMKRSCLFNSRAVSTVTNFGHSLKRWKSCKSYYILQLPAKPLFNRLSNDHRCRRSLHGVPGLGENLVQRSIRYRSPLQPSLQ</sequence>
<keyword evidence="1" id="KW-1185">Reference proteome</keyword>
<dbReference type="OrthoDB" id="3914029at2759"/>
<dbReference type="RefSeq" id="XP_033457763.1">
    <property type="nucleotide sequence ID" value="XM_033607804.1"/>
</dbReference>
<evidence type="ECO:0000313" key="2">
    <source>
        <dbReference type="RefSeq" id="XP_033457763.1"/>
    </source>
</evidence>
<dbReference type="GeneID" id="54365603"/>
<evidence type="ECO:0000313" key="1">
    <source>
        <dbReference type="Proteomes" id="UP000504637"/>
    </source>
</evidence>
<dbReference type="Proteomes" id="UP000504637">
    <property type="component" value="Unplaced"/>
</dbReference>
<accession>A0A6J3M1D4</accession>
<gene>
    <name evidence="2" type="ORF">K489DRAFT_41145</name>
</gene>
<name>A0A6J3M1D4_9PEZI</name>
<reference evidence="2" key="1">
    <citation type="submission" date="2020-01" db="EMBL/GenBank/DDBJ databases">
        <authorList>
            <consortium name="DOE Joint Genome Institute"/>
            <person name="Haridas S."/>
            <person name="Albert R."/>
            <person name="Binder M."/>
            <person name="Bloem J."/>
            <person name="Labutti K."/>
            <person name="Salamov A."/>
            <person name="Andreopoulos B."/>
            <person name="Baker S.E."/>
            <person name="Barry K."/>
            <person name="Bills G."/>
            <person name="Bluhm B.H."/>
            <person name="Cannon C."/>
            <person name="Castanera R."/>
            <person name="Culley D.E."/>
            <person name="Daum C."/>
            <person name="Ezra D."/>
            <person name="Gonzalez J.B."/>
            <person name="Henrissat B."/>
            <person name="Kuo A."/>
            <person name="Liang C."/>
            <person name="Lipzen A."/>
            <person name="Lutzoni F."/>
            <person name="Magnuson J."/>
            <person name="Mondo S."/>
            <person name="Nolan M."/>
            <person name="Ohm R."/>
            <person name="Pangilinan J."/>
            <person name="Park H.-J."/>
            <person name="Ramirez L."/>
            <person name="Alfaro M."/>
            <person name="Sun H."/>
            <person name="Tritt A."/>
            <person name="Yoshinaga Y."/>
            <person name="Zwiers L.-H."/>
            <person name="Turgeon B.G."/>
            <person name="Goodwin S.B."/>
            <person name="Spatafora J.W."/>
            <person name="Crous P.W."/>
            <person name="Grigoriev I.V."/>
        </authorList>
    </citation>
    <scope>NUCLEOTIDE SEQUENCE</scope>
    <source>
        <strain evidence="2">CBS 342.82</strain>
    </source>
</reference>